<name>A0ABT4KDB4_9HYPH</name>
<dbReference type="InterPro" id="IPR029058">
    <property type="entry name" value="AB_hydrolase_fold"/>
</dbReference>
<keyword evidence="1 3" id="KW-0378">Hydrolase</keyword>
<dbReference type="InterPro" id="IPR000073">
    <property type="entry name" value="AB_hydrolase_1"/>
</dbReference>
<dbReference type="Proteomes" id="UP001079430">
    <property type="component" value="Unassembled WGS sequence"/>
</dbReference>
<organism evidence="3 4">
    <name type="scientific">Sinorhizobium psoraleae</name>
    <dbReference type="NCBI Taxonomy" id="520838"/>
    <lineage>
        <taxon>Bacteria</taxon>
        <taxon>Pseudomonadati</taxon>
        <taxon>Pseudomonadota</taxon>
        <taxon>Alphaproteobacteria</taxon>
        <taxon>Hyphomicrobiales</taxon>
        <taxon>Rhizobiaceae</taxon>
        <taxon>Sinorhizobium/Ensifer group</taxon>
        <taxon>Sinorhizobium</taxon>
    </lineage>
</organism>
<dbReference type="RefSeq" id="WP_269277114.1">
    <property type="nucleotide sequence ID" value="NZ_JAPVOI010000004.1"/>
</dbReference>
<dbReference type="EMBL" id="JAPVOI010000004">
    <property type="protein sequence ID" value="MCZ4089943.1"/>
    <property type="molecule type" value="Genomic_DNA"/>
</dbReference>
<gene>
    <name evidence="3" type="ORF">O3W52_07635</name>
</gene>
<evidence type="ECO:0000259" key="2">
    <source>
        <dbReference type="Pfam" id="PF00561"/>
    </source>
</evidence>
<reference evidence="3" key="1">
    <citation type="submission" date="2022-10" db="EMBL/GenBank/DDBJ databases">
        <title>Whole genome sequencing of three plant growth promoting bacteria isolated from Vachellia tortilis subsp. raddiana in Morocco.</title>
        <authorList>
            <person name="Hnini M."/>
            <person name="Zouagui R."/>
            <person name="Zouagui H."/>
            <person name="Chemao Elfihri M.-W."/>
            <person name="Ibrahimi A."/>
            <person name="Sbabou L."/>
            <person name="Aurag J."/>
        </authorList>
    </citation>
    <scope>NUCLEOTIDE SEQUENCE</scope>
    <source>
        <strain evidence="3">LMR678</strain>
    </source>
</reference>
<dbReference type="PANTHER" id="PTHR43798">
    <property type="entry name" value="MONOACYLGLYCEROL LIPASE"/>
    <property type="match status" value="1"/>
</dbReference>
<keyword evidence="4" id="KW-1185">Reference proteome</keyword>
<accession>A0ABT4KDB4</accession>
<dbReference type="Pfam" id="PF00561">
    <property type="entry name" value="Abhydrolase_1"/>
    <property type="match status" value="1"/>
</dbReference>
<dbReference type="Gene3D" id="3.40.50.1820">
    <property type="entry name" value="alpha/beta hydrolase"/>
    <property type="match status" value="1"/>
</dbReference>
<proteinExistence type="predicted"/>
<evidence type="ECO:0000313" key="4">
    <source>
        <dbReference type="Proteomes" id="UP001079430"/>
    </source>
</evidence>
<dbReference type="InterPro" id="IPR050266">
    <property type="entry name" value="AB_hydrolase_sf"/>
</dbReference>
<sequence>MTIDNGYSSEAGHLRSGPFDLGYKIEGSGPTLLIIGSAVYYPRTFSQSLRGHLRLVFADHRGFAPSQGNLSTVDASFEAVIEDIERMREHLGLERFAILGHSGHGYMALEYAKRHPDRISHVVMVATGPSHSPRHMAAADRLWAETVAPERKAIFDREMAVLSSDIAEKPDERFKSLLIRLGAKSWYDAAFDARPLWEGVTVNNLVFDHLWGEVFRDIDLRQGLDRLKMPIMLALGRFDYLVAPASTWDEYRADVSDLTIRLFEKSGHTPQLEQGAAFDDALLEFLGRR</sequence>
<protein>
    <submittedName>
        <fullName evidence="3">Alpha/beta hydrolase</fullName>
    </submittedName>
</protein>
<dbReference type="PANTHER" id="PTHR43798:SF31">
    <property type="entry name" value="AB HYDROLASE SUPERFAMILY PROTEIN YCLE"/>
    <property type="match status" value="1"/>
</dbReference>
<comment type="caution">
    <text evidence="3">The sequence shown here is derived from an EMBL/GenBank/DDBJ whole genome shotgun (WGS) entry which is preliminary data.</text>
</comment>
<feature type="domain" description="AB hydrolase-1" evidence="2">
    <location>
        <begin position="38"/>
        <end position="273"/>
    </location>
</feature>
<dbReference type="SUPFAM" id="SSF53474">
    <property type="entry name" value="alpha/beta-Hydrolases"/>
    <property type="match status" value="1"/>
</dbReference>
<dbReference type="GO" id="GO:0016787">
    <property type="term" value="F:hydrolase activity"/>
    <property type="evidence" value="ECO:0007669"/>
    <property type="project" value="UniProtKB-KW"/>
</dbReference>
<evidence type="ECO:0000256" key="1">
    <source>
        <dbReference type="ARBA" id="ARBA00022801"/>
    </source>
</evidence>
<evidence type="ECO:0000313" key="3">
    <source>
        <dbReference type="EMBL" id="MCZ4089943.1"/>
    </source>
</evidence>